<evidence type="ECO:0000256" key="5">
    <source>
        <dbReference type="ARBA" id="ARBA00024227"/>
    </source>
</evidence>
<evidence type="ECO:0000259" key="7">
    <source>
        <dbReference type="PROSITE" id="PS51733"/>
    </source>
</evidence>
<feature type="domain" description="BPL/LPL catalytic" evidence="7">
    <location>
        <begin position="51"/>
        <end position="234"/>
    </location>
</feature>
<evidence type="ECO:0000256" key="1">
    <source>
        <dbReference type="ARBA" id="ARBA00022598"/>
    </source>
</evidence>
<evidence type="ECO:0000313" key="9">
    <source>
        <dbReference type="Proteomes" id="UP000318661"/>
    </source>
</evidence>
<dbReference type="InterPro" id="IPR003142">
    <property type="entry name" value="BPL_C"/>
</dbReference>
<dbReference type="EMBL" id="VBAJ01000250">
    <property type="protein sequence ID" value="TMJ05289.1"/>
    <property type="molecule type" value="Genomic_DNA"/>
</dbReference>
<name>A0A537LB81_9BACT</name>
<dbReference type="InterPro" id="IPR004408">
    <property type="entry name" value="Biotin_CoA_COase_ligase"/>
</dbReference>
<evidence type="ECO:0000313" key="8">
    <source>
        <dbReference type="EMBL" id="TMJ05289.1"/>
    </source>
</evidence>
<feature type="region of interest" description="Disordered" evidence="6">
    <location>
        <begin position="1"/>
        <end position="37"/>
    </location>
</feature>
<organism evidence="8 9">
    <name type="scientific">Candidatus Segetimicrobium genomatis</name>
    <dbReference type="NCBI Taxonomy" id="2569760"/>
    <lineage>
        <taxon>Bacteria</taxon>
        <taxon>Bacillati</taxon>
        <taxon>Candidatus Sysuimicrobiota</taxon>
        <taxon>Candidatus Sysuimicrobiia</taxon>
        <taxon>Candidatus Sysuimicrobiales</taxon>
        <taxon>Candidatus Segetimicrobiaceae</taxon>
        <taxon>Candidatus Segetimicrobium</taxon>
    </lineage>
</organism>
<keyword evidence="3" id="KW-0067">ATP-binding</keyword>
<gene>
    <name evidence="8" type="ORF">E6G99_09875</name>
</gene>
<dbReference type="SUPFAM" id="SSF50037">
    <property type="entry name" value="C-terminal domain of transcriptional repressors"/>
    <property type="match status" value="1"/>
</dbReference>
<evidence type="ECO:0000256" key="3">
    <source>
        <dbReference type="ARBA" id="ARBA00022840"/>
    </source>
</evidence>
<dbReference type="PANTHER" id="PTHR12835:SF5">
    <property type="entry name" value="BIOTIN--PROTEIN LIGASE"/>
    <property type="match status" value="1"/>
</dbReference>
<dbReference type="InterPro" id="IPR004143">
    <property type="entry name" value="BPL_LPL_catalytic"/>
</dbReference>
<dbReference type="Pfam" id="PF03099">
    <property type="entry name" value="BPL_LplA_LipB"/>
    <property type="match status" value="1"/>
</dbReference>
<dbReference type="GO" id="GO:0005737">
    <property type="term" value="C:cytoplasm"/>
    <property type="evidence" value="ECO:0007669"/>
    <property type="project" value="TreeGrafter"/>
</dbReference>
<dbReference type="Gene3D" id="3.30.930.10">
    <property type="entry name" value="Bira Bifunctional Protein, Domain 2"/>
    <property type="match status" value="1"/>
</dbReference>
<protein>
    <recommendedName>
        <fullName evidence="5">biotin--[biotin carboxyl-carrier protein] ligase</fullName>
        <ecNumber evidence="5">6.3.4.15</ecNumber>
    </recommendedName>
</protein>
<accession>A0A537LB81</accession>
<dbReference type="GO" id="GO:0004077">
    <property type="term" value="F:biotin--[biotin carboxyl-carrier protein] ligase activity"/>
    <property type="evidence" value="ECO:0007669"/>
    <property type="project" value="UniProtKB-EC"/>
</dbReference>
<dbReference type="NCBIfam" id="TIGR00121">
    <property type="entry name" value="birA_ligase"/>
    <property type="match status" value="1"/>
</dbReference>
<dbReference type="InterPro" id="IPR008988">
    <property type="entry name" value="Transcriptional_repressor_C"/>
</dbReference>
<dbReference type="GO" id="GO:0005524">
    <property type="term" value="F:ATP binding"/>
    <property type="evidence" value="ECO:0007669"/>
    <property type="project" value="UniProtKB-KW"/>
</dbReference>
<dbReference type="AlphaFoldDB" id="A0A537LB81"/>
<dbReference type="Gene3D" id="2.30.30.100">
    <property type="match status" value="1"/>
</dbReference>
<reference evidence="8 9" key="1">
    <citation type="journal article" date="2019" name="Nat. Microbiol.">
        <title>Mediterranean grassland soil C-N compound turnover is dependent on rainfall and depth, and is mediated by genomically divergent microorganisms.</title>
        <authorList>
            <person name="Diamond S."/>
            <person name="Andeer P.F."/>
            <person name="Li Z."/>
            <person name="Crits-Christoph A."/>
            <person name="Burstein D."/>
            <person name="Anantharaman K."/>
            <person name="Lane K.R."/>
            <person name="Thomas B.C."/>
            <person name="Pan C."/>
            <person name="Northen T.R."/>
            <person name="Banfield J.F."/>
        </authorList>
    </citation>
    <scope>NUCLEOTIDE SEQUENCE [LARGE SCALE GENOMIC DNA]</scope>
    <source>
        <strain evidence="8">NP_2</strain>
    </source>
</reference>
<evidence type="ECO:0000256" key="6">
    <source>
        <dbReference type="SAM" id="MobiDB-lite"/>
    </source>
</evidence>
<evidence type="ECO:0000256" key="4">
    <source>
        <dbReference type="ARBA" id="ARBA00023267"/>
    </source>
</evidence>
<keyword evidence="1 8" id="KW-0436">Ligase</keyword>
<evidence type="ECO:0000256" key="2">
    <source>
        <dbReference type="ARBA" id="ARBA00022741"/>
    </source>
</evidence>
<dbReference type="PROSITE" id="PS51733">
    <property type="entry name" value="BPL_LPL_CATALYTIC"/>
    <property type="match status" value="1"/>
</dbReference>
<dbReference type="InterPro" id="IPR045864">
    <property type="entry name" value="aa-tRNA-synth_II/BPL/LPL"/>
</dbReference>
<keyword evidence="2" id="KW-0547">Nucleotide-binding</keyword>
<dbReference type="Proteomes" id="UP000318661">
    <property type="component" value="Unassembled WGS sequence"/>
</dbReference>
<comment type="caution">
    <text evidence="8">The sequence shown here is derived from an EMBL/GenBank/DDBJ whole genome shotgun (WGS) entry which is preliminary data.</text>
</comment>
<keyword evidence="4" id="KW-0092">Biotin</keyword>
<dbReference type="CDD" id="cd16442">
    <property type="entry name" value="BPL"/>
    <property type="match status" value="1"/>
</dbReference>
<dbReference type="EC" id="6.3.4.15" evidence="5"/>
<sequence length="302" mass="31871">MGGTVPPLPDSDRGRGASRPGASGQPRGRDAGTPAVAVSTHRAMTPESMAGAIEAGLKTDRFGRPLSVYEQVGSTNDEAAPLARQGASEGTTVIAQVQTRGRGRRGRTWHSPAGGLWLSVVLRPRLAREQWPLLGLAASAGAADAVGEVARLPVRVKWPNDLLVEKRKIGGVLIETSGTAAIAGIGINANVPPGALDPEIGGTSLLAWLGHPVDLVELACAVLGRFEWHYDLLHRDPEAILGRWREHDVTLGRQVRVWGAQDLEGVAEDVDSRGALLVRTPEGLQRVVAGDVSLRTVETPAE</sequence>
<proteinExistence type="predicted"/>
<dbReference type="SUPFAM" id="SSF55681">
    <property type="entry name" value="Class II aaRS and biotin synthetases"/>
    <property type="match status" value="1"/>
</dbReference>
<dbReference type="Pfam" id="PF02237">
    <property type="entry name" value="BPL_C"/>
    <property type="match status" value="1"/>
</dbReference>
<dbReference type="PANTHER" id="PTHR12835">
    <property type="entry name" value="BIOTIN PROTEIN LIGASE"/>
    <property type="match status" value="1"/>
</dbReference>